<dbReference type="EC" id="2.5.1.75" evidence="10"/>
<evidence type="ECO:0000256" key="4">
    <source>
        <dbReference type="ARBA" id="ARBA00022679"/>
    </source>
</evidence>
<dbReference type="RefSeq" id="WP_053187732.1">
    <property type="nucleotide sequence ID" value="NZ_LGIA01000204.1"/>
</dbReference>
<keyword evidence="7 10" id="KW-0067">ATP-binding</keyword>
<evidence type="ECO:0000256" key="1">
    <source>
        <dbReference type="ARBA" id="ARBA00001946"/>
    </source>
</evidence>
<evidence type="ECO:0000256" key="9">
    <source>
        <dbReference type="ARBA" id="ARBA00049563"/>
    </source>
</evidence>
<dbReference type="HAMAP" id="MF_00185">
    <property type="entry name" value="IPP_trans"/>
    <property type="match status" value="1"/>
</dbReference>
<comment type="similarity">
    <text evidence="3 10 13">Belongs to the IPP transferase family.</text>
</comment>
<keyword evidence="15" id="KW-1185">Reference proteome</keyword>
<dbReference type="PATRIC" id="fig|1409788.3.peg.4250"/>
<evidence type="ECO:0000256" key="12">
    <source>
        <dbReference type="RuleBase" id="RU003784"/>
    </source>
</evidence>
<dbReference type="STRING" id="1409788.NC99_41590"/>
<dbReference type="EMBL" id="LGIA01000204">
    <property type="protein sequence ID" value="KOH43026.1"/>
    <property type="molecule type" value="Genomic_DNA"/>
</dbReference>
<feature type="region of interest" description="Interaction with substrate tRNA" evidence="10">
    <location>
        <begin position="35"/>
        <end position="38"/>
    </location>
</feature>
<keyword evidence="6 10" id="KW-0547">Nucleotide-binding</keyword>
<evidence type="ECO:0000313" key="15">
    <source>
        <dbReference type="Proteomes" id="UP000036958"/>
    </source>
</evidence>
<dbReference type="InterPro" id="IPR018022">
    <property type="entry name" value="IPT"/>
</dbReference>
<evidence type="ECO:0000256" key="5">
    <source>
        <dbReference type="ARBA" id="ARBA00022694"/>
    </source>
</evidence>
<evidence type="ECO:0000256" key="13">
    <source>
        <dbReference type="RuleBase" id="RU003785"/>
    </source>
</evidence>
<dbReference type="NCBIfam" id="TIGR00174">
    <property type="entry name" value="miaA"/>
    <property type="match status" value="1"/>
</dbReference>
<evidence type="ECO:0000256" key="8">
    <source>
        <dbReference type="ARBA" id="ARBA00022842"/>
    </source>
</evidence>
<dbReference type="PANTHER" id="PTHR11088:SF60">
    <property type="entry name" value="TRNA DIMETHYLALLYLTRANSFERASE"/>
    <property type="match status" value="1"/>
</dbReference>
<sequence length="301" mass="35348">MNKTLLVVQGPTGIGKSNLSIQLAKHFQTEIISADSRQLFKELSIGTAVPTPEELKQVPHHLIRSHSILEDYNASRFETEALELIDQRFKRLDLLVMTGGSMLYVDAVCKGIDDQPDVDLQIREKLMRELEEKGIEHLRLQLKQLDETYYQQVDLRNPKRLIRALEVCLMTGKPYSSFRTETTKKRPFQILKIGLNMDREQLYDRINQRVDQMMQAGLEAEARSIYAHRHLNSLNTVGYKELFAWFDKEISKEKAVELIKRNSRRYARKQLTWLRKDEAIHWFEPHQTNEIIAFIEQNRKQ</sequence>
<protein>
    <recommendedName>
        <fullName evidence="10">tRNA dimethylallyltransferase</fullName>
        <ecNumber evidence="10">2.5.1.75</ecNumber>
    </recommendedName>
    <alternativeName>
        <fullName evidence="10">Dimethylallyl diphosphate:tRNA dimethylallyltransferase</fullName>
        <shortName evidence="10">DMAPP:tRNA dimethylallyltransferase</shortName>
        <shortName evidence="10">DMATase</shortName>
    </alternativeName>
    <alternativeName>
        <fullName evidence="10">Isopentenyl-diphosphate:tRNA isopentenyltransferase</fullName>
        <shortName evidence="10">IPP transferase</shortName>
        <shortName evidence="10">IPPT</shortName>
        <shortName evidence="10">IPTase</shortName>
    </alternativeName>
</protein>
<evidence type="ECO:0000256" key="3">
    <source>
        <dbReference type="ARBA" id="ARBA00005842"/>
    </source>
</evidence>
<evidence type="ECO:0000256" key="10">
    <source>
        <dbReference type="HAMAP-Rule" id="MF_00185"/>
    </source>
</evidence>
<comment type="cofactor">
    <cofactor evidence="1 10">
        <name>Mg(2+)</name>
        <dbReference type="ChEBI" id="CHEBI:18420"/>
    </cofactor>
</comment>
<dbReference type="PANTHER" id="PTHR11088">
    <property type="entry name" value="TRNA DIMETHYLALLYLTRANSFERASE"/>
    <property type="match status" value="1"/>
</dbReference>
<comment type="function">
    <text evidence="2 10 12">Catalyzes the transfer of a dimethylallyl group onto the adenine at position 37 in tRNAs that read codons beginning with uridine, leading to the formation of N6-(dimethylallyl)adenosine (i(6)A).</text>
</comment>
<comment type="caution">
    <text evidence="10">Lacks conserved residue(s) required for the propagation of feature annotation.</text>
</comment>
<evidence type="ECO:0000256" key="2">
    <source>
        <dbReference type="ARBA" id="ARBA00003213"/>
    </source>
</evidence>
<name>A0A0L8V3M4_9BACT</name>
<dbReference type="SUPFAM" id="SSF52540">
    <property type="entry name" value="P-loop containing nucleoside triphosphate hydrolases"/>
    <property type="match status" value="2"/>
</dbReference>
<evidence type="ECO:0000256" key="7">
    <source>
        <dbReference type="ARBA" id="ARBA00022840"/>
    </source>
</evidence>
<feature type="site" description="Interaction with substrate tRNA" evidence="10">
    <location>
        <position position="123"/>
    </location>
</feature>
<evidence type="ECO:0000256" key="11">
    <source>
        <dbReference type="RuleBase" id="RU003783"/>
    </source>
</evidence>
<gene>
    <name evidence="10" type="primary">miaA</name>
    <name evidence="14" type="ORF">NC99_41590</name>
</gene>
<comment type="caution">
    <text evidence="14">The sequence shown here is derived from an EMBL/GenBank/DDBJ whole genome shotgun (WGS) entry which is preliminary data.</text>
</comment>
<proteinExistence type="inferred from homology"/>
<dbReference type="AlphaFoldDB" id="A0A0L8V3M4"/>
<organism evidence="14 15">
    <name type="scientific">Sunxiuqinia dokdonensis</name>
    <dbReference type="NCBI Taxonomy" id="1409788"/>
    <lineage>
        <taxon>Bacteria</taxon>
        <taxon>Pseudomonadati</taxon>
        <taxon>Bacteroidota</taxon>
        <taxon>Bacteroidia</taxon>
        <taxon>Marinilabiliales</taxon>
        <taxon>Prolixibacteraceae</taxon>
        <taxon>Sunxiuqinia</taxon>
    </lineage>
</organism>
<dbReference type="OrthoDB" id="9776390at2"/>
<feature type="binding site" evidence="10">
    <location>
        <begin position="12"/>
        <end position="17"/>
    </location>
    <ligand>
        <name>substrate</name>
    </ligand>
</feature>
<feature type="binding site" evidence="10">
    <location>
        <begin position="10"/>
        <end position="17"/>
    </location>
    <ligand>
        <name>ATP</name>
        <dbReference type="ChEBI" id="CHEBI:30616"/>
    </ligand>
</feature>
<dbReference type="GO" id="GO:0005524">
    <property type="term" value="F:ATP binding"/>
    <property type="evidence" value="ECO:0007669"/>
    <property type="project" value="UniProtKB-UniRule"/>
</dbReference>
<dbReference type="GO" id="GO:0006400">
    <property type="term" value="P:tRNA modification"/>
    <property type="evidence" value="ECO:0007669"/>
    <property type="project" value="TreeGrafter"/>
</dbReference>
<dbReference type="Gene3D" id="3.40.50.300">
    <property type="entry name" value="P-loop containing nucleotide triphosphate hydrolases"/>
    <property type="match status" value="1"/>
</dbReference>
<comment type="subunit">
    <text evidence="10">Monomer.</text>
</comment>
<keyword evidence="8 10" id="KW-0460">Magnesium</keyword>
<dbReference type="Pfam" id="PF01715">
    <property type="entry name" value="IPPT"/>
    <property type="match status" value="1"/>
</dbReference>
<feature type="site" description="Interaction with substrate tRNA" evidence="10">
    <location>
        <position position="101"/>
    </location>
</feature>
<comment type="catalytic activity">
    <reaction evidence="9 10 11">
        <text>adenosine(37) in tRNA + dimethylallyl diphosphate = N(6)-dimethylallyladenosine(37) in tRNA + diphosphate</text>
        <dbReference type="Rhea" id="RHEA:26482"/>
        <dbReference type="Rhea" id="RHEA-COMP:10162"/>
        <dbReference type="Rhea" id="RHEA-COMP:10375"/>
        <dbReference type="ChEBI" id="CHEBI:33019"/>
        <dbReference type="ChEBI" id="CHEBI:57623"/>
        <dbReference type="ChEBI" id="CHEBI:74411"/>
        <dbReference type="ChEBI" id="CHEBI:74415"/>
        <dbReference type="EC" id="2.5.1.75"/>
    </reaction>
</comment>
<reference evidence="15" key="1">
    <citation type="submission" date="2015-07" db="EMBL/GenBank/DDBJ databases">
        <title>Genome sequencing of Sunxiuqinia dokdonensis strain SK.</title>
        <authorList>
            <person name="Ahn S."/>
            <person name="Kim B.-C."/>
        </authorList>
    </citation>
    <scope>NUCLEOTIDE SEQUENCE [LARGE SCALE GENOMIC DNA]</scope>
    <source>
        <strain evidence="15">SK</strain>
    </source>
</reference>
<keyword evidence="5 10" id="KW-0819">tRNA processing</keyword>
<dbReference type="InterPro" id="IPR039657">
    <property type="entry name" value="Dimethylallyltransferase"/>
</dbReference>
<dbReference type="InterPro" id="IPR027417">
    <property type="entry name" value="P-loop_NTPase"/>
</dbReference>
<dbReference type="Proteomes" id="UP000036958">
    <property type="component" value="Unassembled WGS sequence"/>
</dbReference>
<dbReference type="GO" id="GO:0052381">
    <property type="term" value="F:tRNA dimethylallyltransferase activity"/>
    <property type="evidence" value="ECO:0007669"/>
    <property type="project" value="UniProtKB-UniRule"/>
</dbReference>
<evidence type="ECO:0000313" key="14">
    <source>
        <dbReference type="EMBL" id="KOH43026.1"/>
    </source>
</evidence>
<dbReference type="Gene3D" id="1.10.20.140">
    <property type="match status" value="1"/>
</dbReference>
<accession>A0A0L8V3M4</accession>
<keyword evidence="4 10" id="KW-0808">Transferase</keyword>
<evidence type="ECO:0000256" key="6">
    <source>
        <dbReference type="ARBA" id="ARBA00022741"/>
    </source>
</evidence>